<dbReference type="CDD" id="cd00431">
    <property type="entry name" value="cysteine_hydrolases"/>
    <property type="match status" value="1"/>
</dbReference>
<dbReference type="InterPro" id="IPR000868">
    <property type="entry name" value="Isochorismatase-like_dom"/>
</dbReference>
<organism evidence="4 5">
    <name type="scientific">Cohnella fermenti</name>
    <dbReference type="NCBI Taxonomy" id="2565925"/>
    <lineage>
        <taxon>Bacteria</taxon>
        <taxon>Bacillati</taxon>
        <taxon>Bacillota</taxon>
        <taxon>Bacilli</taxon>
        <taxon>Bacillales</taxon>
        <taxon>Paenibacillaceae</taxon>
        <taxon>Cohnella</taxon>
    </lineage>
</organism>
<sequence length="206" mass="22124">MNAWLNTTDAALVIIDMQNDFCHEEGASAKSGIADIAAFQACVPAIETLISSARAAGVPVVFVYMTLDGTTKSEAWLNKFGTNTSIIEKGSWGAEFYKLFPQEGDAVVEKHRFSAFIGTDLDLILRSMKRKSIVLTGVLTNVCVESTARDGFMLDYNVTMVADAVAGSSPAAHQATLDNFAAVFGQALKTDEVSSFWRSAALPLAR</sequence>
<dbReference type="EMBL" id="SSOB01000044">
    <property type="protein sequence ID" value="THF74162.1"/>
    <property type="molecule type" value="Genomic_DNA"/>
</dbReference>
<evidence type="ECO:0000256" key="1">
    <source>
        <dbReference type="ARBA" id="ARBA00006336"/>
    </source>
</evidence>
<dbReference type="PANTHER" id="PTHR43540:SF6">
    <property type="entry name" value="ISOCHORISMATASE-LIKE DOMAIN-CONTAINING PROTEIN"/>
    <property type="match status" value="1"/>
</dbReference>
<gene>
    <name evidence="4" type="ORF">E6C55_26425</name>
</gene>
<dbReference type="SUPFAM" id="SSF52499">
    <property type="entry name" value="Isochorismatase-like hydrolases"/>
    <property type="match status" value="1"/>
</dbReference>
<dbReference type="PANTHER" id="PTHR43540">
    <property type="entry name" value="PEROXYUREIDOACRYLATE/UREIDOACRYLATE AMIDOHYDROLASE-RELATED"/>
    <property type="match status" value="1"/>
</dbReference>
<keyword evidence="2 4" id="KW-0378">Hydrolase</keyword>
<dbReference type="InterPro" id="IPR036380">
    <property type="entry name" value="Isochorismatase-like_sf"/>
</dbReference>
<comment type="similarity">
    <text evidence="1">Belongs to the isochorismatase family.</text>
</comment>
<dbReference type="Gene3D" id="3.40.50.850">
    <property type="entry name" value="Isochorismatase-like"/>
    <property type="match status" value="1"/>
</dbReference>
<accession>A0A4S4BHV0</accession>
<comment type="caution">
    <text evidence="4">The sequence shown here is derived from an EMBL/GenBank/DDBJ whole genome shotgun (WGS) entry which is preliminary data.</text>
</comment>
<name>A0A4S4BHV0_9BACL</name>
<dbReference type="Pfam" id="PF00857">
    <property type="entry name" value="Isochorismatase"/>
    <property type="match status" value="1"/>
</dbReference>
<reference evidence="4 5" key="1">
    <citation type="submission" date="2019-04" db="EMBL/GenBank/DDBJ databases">
        <title>Cohnella sp. nov. isolated from preserved vegetables.</title>
        <authorList>
            <person name="Lin S.-Y."/>
            <person name="Hung M.-H."/>
            <person name="Young C.-C."/>
        </authorList>
    </citation>
    <scope>NUCLEOTIDE SEQUENCE [LARGE SCALE GENOMIC DNA]</scope>
    <source>
        <strain evidence="4 5">CC-MHH1044</strain>
    </source>
</reference>
<dbReference type="PRINTS" id="PR01398">
    <property type="entry name" value="ISCHRISMTASE"/>
</dbReference>
<evidence type="ECO:0000313" key="5">
    <source>
        <dbReference type="Proteomes" id="UP000310636"/>
    </source>
</evidence>
<protein>
    <submittedName>
        <fullName evidence="4">Cysteine hydrolase</fullName>
    </submittedName>
</protein>
<feature type="domain" description="Isochorismatase-like" evidence="3">
    <location>
        <begin position="10"/>
        <end position="191"/>
    </location>
</feature>
<evidence type="ECO:0000259" key="3">
    <source>
        <dbReference type="Pfam" id="PF00857"/>
    </source>
</evidence>
<dbReference type="InterPro" id="IPR050272">
    <property type="entry name" value="Isochorismatase-like_hydrls"/>
</dbReference>
<dbReference type="InterPro" id="IPR016291">
    <property type="entry name" value="Isochorismatase"/>
</dbReference>
<dbReference type="GO" id="GO:0008908">
    <property type="term" value="F:isochorismatase activity"/>
    <property type="evidence" value="ECO:0007669"/>
    <property type="project" value="InterPro"/>
</dbReference>
<keyword evidence="5" id="KW-1185">Reference proteome</keyword>
<evidence type="ECO:0000256" key="2">
    <source>
        <dbReference type="ARBA" id="ARBA00022801"/>
    </source>
</evidence>
<dbReference type="AlphaFoldDB" id="A0A4S4BHV0"/>
<evidence type="ECO:0000313" key="4">
    <source>
        <dbReference type="EMBL" id="THF74162.1"/>
    </source>
</evidence>
<dbReference type="RefSeq" id="WP_136372836.1">
    <property type="nucleotide sequence ID" value="NZ_SSOB01000044.1"/>
</dbReference>
<proteinExistence type="inferred from homology"/>
<dbReference type="Proteomes" id="UP000310636">
    <property type="component" value="Unassembled WGS sequence"/>
</dbReference>
<dbReference type="OrthoDB" id="4305745at2"/>